<name>A0AAE0KQJ9_9CHLO</name>
<dbReference type="GO" id="GO:0045053">
    <property type="term" value="P:protein retention in Golgi apparatus"/>
    <property type="evidence" value="ECO:0007669"/>
    <property type="project" value="TreeGrafter"/>
</dbReference>
<dbReference type="AlphaFoldDB" id="A0AAE0KQJ9"/>
<dbReference type="GO" id="GO:0006623">
    <property type="term" value="P:protein targeting to vacuole"/>
    <property type="evidence" value="ECO:0007669"/>
    <property type="project" value="TreeGrafter"/>
</dbReference>
<dbReference type="EMBL" id="LGRX02021069">
    <property type="protein sequence ID" value="KAK3257073.1"/>
    <property type="molecule type" value="Genomic_DNA"/>
</dbReference>
<gene>
    <name evidence="2" type="ORF">CYMTET_33827</name>
</gene>
<reference evidence="2 3" key="1">
    <citation type="journal article" date="2015" name="Genome Biol. Evol.">
        <title>Comparative Genomics of a Bacterivorous Green Alga Reveals Evolutionary Causalities and Consequences of Phago-Mixotrophic Mode of Nutrition.</title>
        <authorList>
            <person name="Burns J.A."/>
            <person name="Paasch A."/>
            <person name="Narechania A."/>
            <person name="Kim E."/>
        </authorList>
    </citation>
    <scope>NUCLEOTIDE SEQUENCE [LARGE SCALE GENOMIC DNA]</scope>
    <source>
        <strain evidence="2 3">PLY_AMNH</strain>
    </source>
</reference>
<evidence type="ECO:0000313" key="2">
    <source>
        <dbReference type="EMBL" id="KAK3257073.1"/>
    </source>
</evidence>
<dbReference type="InterPro" id="IPR026847">
    <property type="entry name" value="VPS13"/>
</dbReference>
<dbReference type="PANTHER" id="PTHR16166:SF93">
    <property type="entry name" value="INTERMEMBRANE LIPID TRANSFER PROTEIN VPS13"/>
    <property type="match status" value="1"/>
</dbReference>
<organism evidence="2 3">
    <name type="scientific">Cymbomonas tetramitiformis</name>
    <dbReference type="NCBI Taxonomy" id="36881"/>
    <lineage>
        <taxon>Eukaryota</taxon>
        <taxon>Viridiplantae</taxon>
        <taxon>Chlorophyta</taxon>
        <taxon>Pyramimonadophyceae</taxon>
        <taxon>Pyramimonadales</taxon>
        <taxon>Pyramimonadaceae</taxon>
        <taxon>Cymbomonas</taxon>
    </lineage>
</organism>
<sequence>MENMGCRRISLQWSSIQKLSRYRRRYLELYKAKLTAKKEDPTVTLELSQMDGELDFQAALLFRCMVHKQMKAGKAGTRTWGSWRRAPDQEEGTHFDLSEAEREELEKVFEINLAGTPGTPGTPSSDAKSTHALQSTVELAVDEVALQLVRQEGAEQVLGAALCGVTSMVSLYPVTTHVVFGLQAANLDTPEGRLLQSGYNSEGRTVRVDYTSSPQ</sequence>
<comment type="similarity">
    <text evidence="1">Belongs to the VPS13 family.</text>
</comment>
<accession>A0AAE0KQJ9</accession>
<evidence type="ECO:0000313" key="3">
    <source>
        <dbReference type="Proteomes" id="UP001190700"/>
    </source>
</evidence>
<protein>
    <submittedName>
        <fullName evidence="2">Uncharacterized protein</fullName>
    </submittedName>
</protein>
<feature type="non-terminal residue" evidence="2">
    <location>
        <position position="215"/>
    </location>
</feature>
<dbReference type="PANTHER" id="PTHR16166">
    <property type="entry name" value="VACUOLAR PROTEIN SORTING-ASSOCIATED PROTEIN VPS13"/>
    <property type="match status" value="1"/>
</dbReference>
<proteinExistence type="inferred from homology"/>
<evidence type="ECO:0000256" key="1">
    <source>
        <dbReference type="ARBA" id="ARBA00006545"/>
    </source>
</evidence>
<keyword evidence="3" id="KW-1185">Reference proteome</keyword>
<dbReference type="Proteomes" id="UP001190700">
    <property type="component" value="Unassembled WGS sequence"/>
</dbReference>
<comment type="caution">
    <text evidence="2">The sequence shown here is derived from an EMBL/GenBank/DDBJ whole genome shotgun (WGS) entry which is preliminary data.</text>
</comment>